<feature type="active site" description="Cysteine persulfide intermediate" evidence="9">
    <location>
        <position position="189"/>
    </location>
</feature>
<comment type="subcellular location">
    <subcellularLocation>
        <location evidence="9">Cytoplasm</location>
    </subcellularLocation>
</comment>
<dbReference type="AlphaFoldDB" id="A0A6S6RWC4"/>
<evidence type="ECO:0000313" key="12">
    <source>
        <dbReference type="EMBL" id="CAA6799558.1"/>
    </source>
</evidence>
<dbReference type="FunFam" id="2.30.30.280:FF:000001">
    <property type="entry name" value="tRNA-specific 2-thiouridylase MnmA"/>
    <property type="match status" value="1"/>
</dbReference>
<proteinExistence type="inferred from homology"/>
<dbReference type="InterPro" id="IPR014729">
    <property type="entry name" value="Rossmann-like_a/b/a_fold"/>
</dbReference>
<dbReference type="Gene3D" id="2.40.30.10">
    <property type="entry name" value="Translation factors"/>
    <property type="match status" value="1"/>
</dbReference>
<feature type="domain" description="tRNA-specific 2-thiouridylase MnmA-like C-terminal" evidence="10">
    <location>
        <begin position="270"/>
        <end position="339"/>
    </location>
</feature>
<dbReference type="InterPro" id="IPR023382">
    <property type="entry name" value="MnmA-like_central_sf"/>
</dbReference>
<dbReference type="CDD" id="cd01998">
    <property type="entry name" value="MnmA_TRMU-like"/>
    <property type="match status" value="1"/>
</dbReference>
<evidence type="ECO:0000259" key="10">
    <source>
        <dbReference type="Pfam" id="PF20258"/>
    </source>
</evidence>
<evidence type="ECO:0000256" key="4">
    <source>
        <dbReference type="ARBA" id="ARBA00022741"/>
    </source>
</evidence>
<dbReference type="Gene3D" id="3.40.50.620">
    <property type="entry name" value="HUPs"/>
    <property type="match status" value="1"/>
</dbReference>
<organism evidence="12">
    <name type="scientific">uncultured Sulfurovum sp</name>
    <dbReference type="NCBI Taxonomy" id="269237"/>
    <lineage>
        <taxon>Bacteria</taxon>
        <taxon>Pseudomonadati</taxon>
        <taxon>Campylobacterota</taxon>
        <taxon>Epsilonproteobacteria</taxon>
        <taxon>Campylobacterales</taxon>
        <taxon>Sulfurovaceae</taxon>
        <taxon>Sulfurovum</taxon>
        <taxon>environmental samples</taxon>
    </lineage>
</organism>
<dbReference type="Gene3D" id="2.30.30.280">
    <property type="entry name" value="Adenine nucleotide alpha hydrolases-like domains"/>
    <property type="match status" value="1"/>
</dbReference>
<feature type="active site" description="Nucleophile" evidence="9">
    <location>
        <position position="95"/>
    </location>
</feature>
<dbReference type="EC" id="2.8.1.13" evidence="9"/>
<dbReference type="PANTHER" id="PTHR11933:SF5">
    <property type="entry name" value="MITOCHONDRIAL TRNA-SPECIFIC 2-THIOURIDYLASE 1"/>
    <property type="match status" value="1"/>
</dbReference>
<feature type="region of interest" description="Interaction with tRNA" evidence="9">
    <location>
        <begin position="291"/>
        <end position="292"/>
    </location>
</feature>
<evidence type="ECO:0000256" key="6">
    <source>
        <dbReference type="ARBA" id="ARBA00022884"/>
    </source>
</evidence>
<keyword evidence="4 9" id="KW-0547">Nucleotide-binding</keyword>
<dbReference type="HAMAP" id="MF_00144">
    <property type="entry name" value="tRNA_thiouridyl_MnmA"/>
    <property type="match status" value="1"/>
</dbReference>
<evidence type="ECO:0000259" key="11">
    <source>
        <dbReference type="Pfam" id="PF20259"/>
    </source>
</evidence>
<dbReference type="GO" id="GO:0000049">
    <property type="term" value="F:tRNA binding"/>
    <property type="evidence" value="ECO:0007669"/>
    <property type="project" value="UniProtKB-KW"/>
</dbReference>
<dbReference type="GO" id="GO:0005737">
    <property type="term" value="C:cytoplasm"/>
    <property type="evidence" value="ECO:0007669"/>
    <property type="project" value="UniProtKB-SubCell"/>
</dbReference>
<dbReference type="SUPFAM" id="SSF52402">
    <property type="entry name" value="Adenine nucleotide alpha hydrolases-like"/>
    <property type="match status" value="1"/>
</dbReference>
<evidence type="ECO:0000256" key="3">
    <source>
        <dbReference type="ARBA" id="ARBA00022694"/>
    </source>
</evidence>
<comment type="similarity">
    <text evidence="9">Belongs to the MnmA/TRMU family.</text>
</comment>
<keyword evidence="9" id="KW-0963">Cytoplasm</keyword>
<evidence type="ECO:0000256" key="9">
    <source>
        <dbReference type="HAMAP-Rule" id="MF_00144"/>
    </source>
</evidence>
<dbReference type="NCBIfam" id="NF001138">
    <property type="entry name" value="PRK00143.1"/>
    <property type="match status" value="1"/>
</dbReference>
<evidence type="ECO:0000256" key="7">
    <source>
        <dbReference type="ARBA" id="ARBA00023157"/>
    </source>
</evidence>
<keyword evidence="2 9" id="KW-0808">Transferase</keyword>
<feature type="region of interest" description="Interaction with tRNA" evidence="9">
    <location>
        <begin position="137"/>
        <end position="139"/>
    </location>
</feature>
<comment type="catalytic activity">
    <reaction evidence="8 9">
        <text>S-sulfanyl-L-cysteinyl-[protein] + uridine(34) in tRNA + AH2 + ATP = 2-thiouridine(34) in tRNA + L-cysteinyl-[protein] + A + AMP + diphosphate + H(+)</text>
        <dbReference type="Rhea" id="RHEA:47032"/>
        <dbReference type="Rhea" id="RHEA-COMP:10131"/>
        <dbReference type="Rhea" id="RHEA-COMP:11726"/>
        <dbReference type="Rhea" id="RHEA-COMP:11727"/>
        <dbReference type="Rhea" id="RHEA-COMP:11728"/>
        <dbReference type="ChEBI" id="CHEBI:13193"/>
        <dbReference type="ChEBI" id="CHEBI:15378"/>
        <dbReference type="ChEBI" id="CHEBI:17499"/>
        <dbReference type="ChEBI" id="CHEBI:29950"/>
        <dbReference type="ChEBI" id="CHEBI:30616"/>
        <dbReference type="ChEBI" id="CHEBI:33019"/>
        <dbReference type="ChEBI" id="CHEBI:61963"/>
        <dbReference type="ChEBI" id="CHEBI:65315"/>
        <dbReference type="ChEBI" id="CHEBI:87170"/>
        <dbReference type="ChEBI" id="CHEBI:456215"/>
        <dbReference type="EC" id="2.8.1.13"/>
    </reaction>
</comment>
<keyword evidence="5 9" id="KW-0067">ATP-binding</keyword>
<dbReference type="NCBIfam" id="TIGR00420">
    <property type="entry name" value="trmU"/>
    <property type="match status" value="1"/>
</dbReference>
<dbReference type="GO" id="GO:0005524">
    <property type="term" value="F:ATP binding"/>
    <property type="evidence" value="ECO:0007669"/>
    <property type="project" value="UniProtKB-KW"/>
</dbReference>
<reference evidence="12" key="1">
    <citation type="submission" date="2020-01" db="EMBL/GenBank/DDBJ databases">
        <authorList>
            <person name="Meier V. D."/>
            <person name="Meier V D."/>
        </authorList>
    </citation>
    <scope>NUCLEOTIDE SEQUENCE</scope>
    <source>
        <strain evidence="12">HLG_WM_MAG_06</strain>
    </source>
</reference>
<feature type="site" description="Interaction with tRNA" evidence="9">
    <location>
        <position position="120"/>
    </location>
</feature>
<evidence type="ECO:0000256" key="8">
    <source>
        <dbReference type="ARBA" id="ARBA00051542"/>
    </source>
</evidence>
<keyword evidence="1 9" id="KW-0820">tRNA-binding</keyword>
<evidence type="ECO:0000256" key="5">
    <source>
        <dbReference type="ARBA" id="ARBA00022840"/>
    </source>
</evidence>
<sequence length="340" mass="38119">MEKKKILVGMSGGVDSTVTSILLQEEGYEVVGVYLKLHNKPGYHEENIVKVKRVAEYLGVEVHIHDLAEEFKGEVYDYFVDTYKEGLTPNPCVMCNRNIKFGSMVDFADSLGIDKVATGHYIKCDGDFLYMAEDDTKDQSYFLAQVRKETLKKLVFPLGTWVKNDVKEFASKIPVLADFATQRESSEICFVENDYTEVLERHMNIDLEGDTVDVDGNVVGKHKGYMHYTIGKRRGFTVDGAHDPHFVLAIKPEENQIVVGKKEALEVKNFGIRQINLFEDATDFSSTVKVRYRTAAIPCKVKIDGDTGTVEMEEAVFGLAYGQVAVFYDGDKVIGSGIIC</sequence>
<accession>A0A6S6RWC4</accession>
<feature type="binding site" evidence="9">
    <location>
        <position position="35"/>
    </location>
    <ligand>
        <name>ATP</name>
        <dbReference type="ChEBI" id="CHEBI:30616"/>
    </ligand>
</feature>
<keyword evidence="3 9" id="KW-0819">tRNA processing</keyword>
<evidence type="ECO:0000256" key="1">
    <source>
        <dbReference type="ARBA" id="ARBA00022555"/>
    </source>
</evidence>
<feature type="site" description="Interaction with tRNA" evidence="9">
    <location>
        <position position="323"/>
    </location>
</feature>
<dbReference type="InterPro" id="IPR046885">
    <property type="entry name" value="MnmA-like_C"/>
</dbReference>
<dbReference type="PANTHER" id="PTHR11933">
    <property type="entry name" value="TRNA 5-METHYLAMINOMETHYL-2-THIOURIDYLATE -METHYLTRANSFERASE"/>
    <property type="match status" value="1"/>
</dbReference>
<evidence type="ECO:0000256" key="2">
    <source>
        <dbReference type="ARBA" id="ARBA00022679"/>
    </source>
</evidence>
<feature type="binding site" evidence="9">
    <location>
        <position position="119"/>
    </location>
    <ligand>
        <name>ATP</name>
        <dbReference type="ChEBI" id="CHEBI:30616"/>
    </ligand>
</feature>
<feature type="domain" description="tRNA-specific 2-thiouridylase MnmA-like central" evidence="11">
    <location>
        <begin position="197"/>
        <end position="261"/>
    </location>
</feature>
<keyword evidence="6 9" id="KW-0694">RNA-binding</keyword>
<dbReference type="GO" id="GO:0002143">
    <property type="term" value="P:tRNA wobble position uridine thiolation"/>
    <property type="evidence" value="ECO:0007669"/>
    <property type="project" value="TreeGrafter"/>
</dbReference>
<dbReference type="Pfam" id="PF20259">
    <property type="entry name" value="tRNA_Me_trans_M"/>
    <property type="match status" value="1"/>
</dbReference>
<feature type="binding site" evidence="9">
    <location>
        <begin position="9"/>
        <end position="16"/>
    </location>
    <ligand>
        <name>ATP</name>
        <dbReference type="ChEBI" id="CHEBI:30616"/>
    </ligand>
</feature>
<dbReference type="EMBL" id="CACVAP010000021">
    <property type="protein sequence ID" value="CAA6799558.1"/>
    <property type="molecule type" value="Genomic_DNA"/>
</dbReference>
<dbReference type="Pfam" id="PF20258">
    <property type="entry name" value="tRNA_Me_trans_C"/>
    <property type="match status" value="1"/>
</dbReference>
<dbReference type="GO" id="GO:0103016">
    <property type="term" value="F:tRNA-uridine 2-sulfurtransferase activity"/>
    <property type="evidence" value="ECO:0007669"/>
    <property type="project" value="UniProtKB-EC"/>
</dbReference>
<dbReference type="InterPro" id="IPR004506">
    <property type="entry name" value="MnmA-like"/>
</dbReference>
<comment type="function">
    <text evidence="9">Catalyzes the 2-thiolation of uridine at the wobble position (U34) of tRNA, leading to the formation of s(2)U34.</text>
</comment>
<protein>
    <recommendedName>
        <fullName evidence="9">tRNA-specific 2-thiouridylase MnmA</fullName>
        <ecNumber evidence="9">2.8.1.13</ecNumber>
    </recommendedName>
</protein>
<keyword evidence="7" id="KW-1015">Disulfide bond</keyword>
<dbReference type="InterPro" id="IPR046884">
    <property type="entry name" value="MnmA-like_central"/>
</dbReference>
<comment type="caution">
    <text evidence="9">Lacks conserved residue(s) required for the propagation of feature annotation.</text>
</comment>
<gene>
    <name evidence="9" type="primary">mnmA</name>
    <name evidence="12" type="ORF">HELGO_WM31601</name>
</gene>
<name>A0A6S6RWC4_9BACT</name>
<dbReference type="Pfam" id="PF03054">
    <property type="entry name" value="tRNA_Me_trans"/>
    <property type="match status" value="1"/>
</dbReference>